<dbReference type="Proteomes" id="UP000219799">
    <property type="component" value="Chromosome 7"/>
</dbReference>
<keyword evidence="2" id="KW-0175">Coiled coil</keyword>
<feature type="coiled-coil region" evidence="2">
    <location>
        <begin position="163"/>
        <end position="190"/>
    </location>
</feature>
<name>A0A1C3KB97_PLAMA</name>
<dbReference type="PROSITE" id="PS51319">
    <property type="entry name" value="TFIIS_N"/>
    <property type="match status" value="1"/>
</dbReference>
<dbReference type="Gene3D" id="1.20.930.10">
    <property type="entry name" value="Conserved domain common to transcription factors TFIIS, elongin A, CRSP70"/>
    <property type="match status" value="1"/>
</dbReference>
<evidence type="ECO:0000259" key="4">
    <source>
        <dbReference type="PROSITE" id="PS51319"/>
    </source>
</evidence>
<proteinExistence type="predicted"/>
<feature type="region of interest" description="Disordered" evidence="3">
    <location>
        <begin position="959"/>
        <end position="1001"/>
    </location>
</feature>
<feature type="region of interest" description="Disordered" evidence="3">
    <location>
        <begin position="869"/>
        <end position="904"/>
    </location>
</feature>
<dbReference type="EMBL" id="LT594495">
    <property type="protein sequence ID" value="SBT70833.1"/>
    <property type="molecule type" value="Genomic_DNA"/>
</dbReference>
<evidence type="ECO:0000256" key="2">
    <source>
        <dbReference type="SAM" id="Coils"/>
    </source>
</evidence>
<feature type="region of interest" description="Disordered" evidence="3">
    <location>
        <begin position="104"/>
        <end position="123"/>
    </location>
</feature>
<protein>
    <recommendedName>
        <fullName evidence="4">TFIIS N-terminal domain-containing protein</fullName>
    </recommendedName>
</protein>
<evidence type="ECO:0000256" key="3">
    <source>
        <dbReference type="SAM" id="MobiDB-lite"/>
    </source>
</evidence>
<dbReference type="InterPro" id="IPR017923">
    <property type="entry name" value="TFIIS_N"/>
</dbReference>
<sequence>MELISKKIRANETSNKKRKKNIEITTNVKNNLKSLKLSERNDINYFAQNVKTTDQKDAAKKSTTKHTLKIDSALRAENAPHNKNLNVDISKYKKVFNKASVDRTVKGQQKDKEKLKKIKKKRKKKEGDGEISEVYEIEREATNVQSQQVYKINNNESMLSSTNVEEKEDIEKHHEELEKLVNIGKELKKDTNQIISELKNILNIVENPKEHNKIDGLKSKEIKILDSWYFANKLKIIPCLFEDKPLSANLLSSLYAVEPSFKNKKNKIIIYLKFVKDKYEKSLKKCSENQTEDKGEFCKNKILHVLDNSTENLKEKEYMKKLITLIKNESSYKNLKHYFSYLLTVLTVDTYDVFLEEDGLVCIKDILQSIAKKKLIKKCIALLRQILNILQKLNITLDHLKNTLIGIPINFISRNKIDKKNKLDYVTDNEQIRNIAKELIDKWKLVRDKALSEKNVDSENKELKINVGENMTNEIDNIEHENIPEKNICNNSDNTEKVKSSSNDMSTNNLNNAEEITIANKTKTIDIDLRNNICDIETNNITVMNKTKSLNLKNVDKGTENVKGSPNTFKLNQNCTKNALKKDNKKKMDKSNESKNIMLEIIDTLNEEYEKKKKRHLEYKKAKIEGKIKKFSALKNTSEISKNDNLLTDIAKIKMVPVNSTLNKNLHMNDFPKQHHHNQHHLNSNFSEIRNLMKNYNINEALKTEASSMTLSASPYEKKNENYDIPNTNIKNRNVNELLKESYTNNSTQRNETNLNRNVQSQKMTKNREQLVDKHVYYNKYNTHDGTNILNNTYTENEIYINNNNNNSTSMNYNLNHLKKKRVFSKYPFATSEDDLHDNYWSAHNYKMKTDGIHFSDNMGNEVAEENFSKFSSSGKNGLSEKNSLDNNNFQNATEHTKNDFSFKGTNINQGKTVQFSNDDLSMHSYDTGSYDINSMKENKKLSDDNLIKDPFEYYPINCDDNNSNKNGRNNSNVPINNFKDQNNSSSIRNSSSRTSGKNSSVLGSLENSFMNLLSYNSMPQNERDVKYNNIPNLNEKNKNDVLNLLNKNSFSDTIIRTSQNLNVPDEVNYNYSNKEKNDEYEMFNIASKYNLPNIKHMLNSSLDEIFKIYKSFENIKVNYKIAVKDIYYPERIYNDSEVIKNDIIVKFNYDKLQEKNNVSFIYLIYKNMLNMNEHMNHVSNMINSNNTPNNVPNNASRNVNTITNKEFNMLPLPELFAPANLNELKLPPLPILPNLPPSQNIIPPIIFPYNNNTNKYHEQSLNSIHIVDSTTKHDNSPSNNKPYNSLEEFINIFDEDIQKILLKNTDLVHLLMNKPDVVTKMLKGPQYINEALCSLEEELKNWNKSNLT</sequence>
<dbReference type="GO" id="GO:0005634">
    <property type="term" value="C:nucleus"/>
    <property type="evidence" value="ECO:0007669"/>
    <property type="project" value="UniProtKB-SubCell"/>
</dbReference>
<gene>
    <name evidence="5" type="primary">PmlGA01_070008000</name>
    <name evidence="5" type="ORF">PMLGA01_070008000</name>
</gene>
<feature type="compositionally biased region" description="Polar residues" evidence="3">
    <location>
        <begin position="869"/>
        <end position="894"/>
    </location>
</feature>
<organism evidence="5 6">
    <name type="scientific">Plasmodium malariae</name>
    <dbReference type="NCBI Taxonomy" id="5858"/>
    <lineage>
        <taxon>Eukaryota</taxon>
        <taxon>Sar</taxon>
        <taxon>Alveolata</taxon>
        <taxon>Apicomplexa</taxon>
        <taxon>Aconoidasida</taxon>
        <taxon>Haemosporida</taxon>
        <taxon>Plasmodiidae</taxon>
        <taxon>Plasmodium</taxon>
        <taxon>Plasmodium (Plasmodium)</taxon>
    </lineage>
</organism>
<feature type="coiled-coil region" evidence="2">
    <location>
        <begin position="595"/>
        <end position="622"/>
    </location>
</feature>
<feature type="compositionally biased region" description="Low complexity" evidence="3">
    <location>
        <begin position="983"/>
        <end position="1001"/>
    </location>
</feature>
<evidence type="ECO:0000313" key="5">
    <source>
        <dbReference type="EMBL" id="SBT70833.1"/>
    </source>
</evidence>
<dbReference type="InterPro" id="IPR035441">
    <property type="entry name" value="TFIIS/LEDGF_dom_sf"/>
</dbReference>
<reference evidence="5 6" key="1">
    <citation type="submission" date="2016-06" db="EMBL/GenBank/DDBJ databases">
        <authorList>
            <consortium name="Pathogen Informatics"/>
        </authorList>
    </citation>
    <scope>NUCLEOTIDE SEQUENCE [LARGE SCALE GENOMIC DNA]</scope>
    <source>
        <strain evidence="5">PmlGA01</strain>
    </source>
</reference>
<feature type="domain" description="TFIIS N-terminal" evidence="4">
    <location>
        <begin position="365"/>
        <end position="450"/>
    </location>
</feature>
<dbReference type="VEuPathDB" id="PlasmoDB:PmUG01_07017300"/>
<accession>A0A1C3KB97</accession>
<keyword evidence="1" id="KW-0539">Nucleus</keyword>
<feature type="compositionally biased region" description="Low complexity" evidence="3">
    <location>
        <begin position="959"/>
        <end position="973"/>
    </location>
</feature>
<evidence type="ECO:0000256" key="1">
    <source>
        <dbReference type="PROSITE-ProRule" id="PRU00649"/>
    </source>
</evidence>
<evidence type="ECO:0000313" key="6">
    <source>
        <dbReference type="Proteomes" id="UP000219799"/>
    </source>
</evidence>
<dbReference type="SUPFAM" id="SSF47676">
    <property type="entry name" value="Conserved domain common to transcription factors TFIIS, elongin A, CRSP70"/>
    <property type="match status" value="1"/>
</dbReference>
<comment type="subcellular location">
    <subcellularLocation>
        <location evidence="1">Nucleus</location>
    </subcellularLocation>
</comment>
<feature type="compositionally biased region" description="Basic and acidic residues" evidence="3">
    <location>
        <begin position="104"/>
        <end position="114"/>
    </location>
</feature>
<dbReference type="Pfam" id="PF08711">
    <property type="entry name" value="Med26"/>
    <property type="match status" value="1"/>
</dbReference>